<feature type="region of interest" description="Disordered" evidence="1">
    <location>
        <begin position="261"/>
        <end position="331"/>
    </location>
</feature>
<dbReference type="AlphaFoldDB" id="A0AAV1IDJ3"/>
<evidence type="ECO:0000256" key="1">
    <source>
        <dbReference type="SAM" id="MobiDB-lite"/>
    </source>
</evidence>
<evidence type="ECO:0000313" key="2">
    <source>
        <dbReference type="EMBL" id="CAK0785333.1"/>
    </source>
</evidence>
<gene>
    <name evidence="2" type="ORF">CVIRNUC_008540</name>
</gene>
<dbReference type="EMBL" id="CAUYUE010000012">
    <property type="protein sequence ID" value="CAK0785333.1"/>
    <property type="molecule type" value="Genomic_DNA"/>
</dbReference>
<dbReference type="Proteomes" id="UP001314263">
    <property type="component" value="Unassembled WGS sequence"/>
</dbReference>
<sequence>MALTTLGSVRSIGFLRLSTRKSFSCVTGLVQHLSHCQIYRSCRAWNVLHTTEIWHLRDALLTQATNKRADQGTAEQSTGGNEDFYIHALLLLFFASQNRPLVATRGFVEVVLEMFLQGISLSEMEAMMAVARLESGGQLVGDLDQEVMLSWAAMVFLTLQAIGLPMTASGEGRRARAQGSASAGQMERGMASFVRQTISMYRGGFDSRRMLLTQSLADATVESGSMSAGTKYMQQNTRLVVLTLEAVRESGMRVEAQLEPSVLTSAAGEDSMSSGSVDMTSSSGDSSSDEGPPLPPPAQFEPTQWHTSAEAPEPSESADADRAGSDWGASTSGRQPVDFIFGFLPEARKQELAAGRGATVHQMEVRSTALRLFMAFIGAQAKSLYAVQAFIKQARRCYGKGWSVQELYEQLTSEEKYQGTSGGALQVRTPNPADQQRLSGHVFAQWLSIAYMTFAQMGAPPGHGNENKTGWAWIDTQPGQHLQILEAYRLADLVGNTLRLQAERDAMESGKSLPASSAAEAALREHFSGEEGDKAVQQQVEESGSIVVVEDPSLRQTSPMLVMISQFTGLVKLGRDLILSERETA</sequence>
<organism evidence="2 3">
    <name type="scientific">Coccomyxa viridis</name>
    <dbReference type="NCBI Taxonomy" id="1274662"/>
    <lineage>
        <taxon>Eukaryota</taxon>
        <taxon>Viridiplantae</taxon>
        <taxon>Chlorophyta</taxon>
        <taxon>core chlorophytes</taxon>
        <taxon>Trebouxiophyceae</taxon>
        <taxon>Trebouxiophyceae incertae sedis</taxon>
        <taxon>Coccomyxaceae</taxon>
        <taxon>Coccomyxa</taxon>
    </lineage>
</organism>
<feature type="compositionally biased region" description="Low complexity" evidence="1">
    <location>
        <begin position="308"/>
        <end position="317"/>
    </location>
</feature>
<name>A0AAV1IDJ3_9CHLO</name>
<accession>A0AAV1IDJ3</accession>
<proteinExistence type="predicted"/>
<reference evidence="2 3" key="1">
    <citation type="submission" date="2023-10" db="EMBL/GenBank/DDBJ databases">
        <authorList>
            <person name="Maclean D."/>
            <person name="Macfadyen A."/>
        </authorList>
    </citation>
    <scope>NUCLEOTIDE SEQUENCE [LARGE SCALE GENOMIC DNA]</scope>
</reference>
<keyword evidence="3" id="KW-1185">Reference proteome</keyword>
<feature type="compositionally biased region" description="Low complexity" evidence="1">
    <location>
        <begin position="270"/>
        <end position="286"/>
    </location>
</feature>
<evidence type="ECO:0000313" key="3">
    <source>
        <dbReference type="Proteomes" id="UP001314263"/>
    </source>
</evidence>
<comment type="caution">
    <text evidence="2">The sequence shown here is derived from an EMBL/GenBank/DDBJ whole genome shotgun (WGS) entry which is preliminary data.</text>
</comment>
<protein>
    <submittedName>
        <fullName evidence="2">Uncharacterized protein</fullName>
    </submittedName>
</protein>